<proteinExistence type="inferred from homology"/>
<dbReference type="Gene3D" id="2.60.120.260">
    <property type="entry name" value="Galactose-binding domain-like"/>
    <property type="match status" value="1"/>
</dbReference>
<dbReference type="InterPro" id="IPR006102">
    <property type="entry name" value="Ig-like_GH2"/>
</dbReference>
<dbReference type="PRINTS" id="PR00132">
    <property type="entry name" value="GLHYDRLASE2"/>
</dbReference>
<reference evidence="7 8" key="1">
    <citation type="journal article" date="2019" name="Lett. Appl. Microbiol.">
        <title>A case of 'blown pack' spoilage of vacuum-packaged pork likely associated with Clostridium estertheticum in Canada.</title>
        <authorList>
            <person name="Zhang P."/>
            <person name="Ward P."/>
            <person name="McMullen L.M."/>
            <person name="Yang X."/>
        </authorList>
    </citation>
    <scope>NUCLEOTIDE SEQUENCE [LARGE SCALE GENOMIC DNA]</scope>
    <source>
        <strain evidence="7 8">MA19</strain>
    </source>
</reference>
<dbReference type="InterPro" id="IPR051913">
    <property type="entry name" value="GH2_Domain-Containing"/>
</dbReference>
<dbReference type="InterPro" id="IPR017853">
    <property type="entry name" value="GH"/>
</dbReference>
<dbReference type="Pfam" id="PF02836">
    <property type="entry name" value="Glyco_hydro_2_C"/>
    <property type="match status" value="1"/>
</dbReference>
<dbReference type="SUPFAM" id="SSF49785">
    <property type="entry name" value="Galactose-binding domain-like"/>
    <property type="match status" value="1"/>
</dbReference>
<dbReference type="InterPro" id="IPR006103">
    <property type="entry name" value="Glyco_hydro_2_cat"/>
</dbReference>
<dbReference type="PANTHER" id="PTHR42732">
    <property type="entry name" value="BETA-GALACTOSIDASE"/>
    <property type="match status" value="1"/>
</dbReference>
<evidence type="ECO:0000259" key="6">
    <source>
        <dbReference type="Pfam" id="PF02837"/>
    </source>
</evidence>
<dbReference type="EMBL" id="SPSF01000013">
    <property type="protein sequence ID" value="MPQ61162.1"/>
    <property type="molecule type" value="Genomic_DNA"/>
</dbReference>
<dbReference type="RefSeq" id="WP_152750416.1">
    <property type="nucleotide sequence ID" value="NZ_SPSE01000014.1"/>
</dbReference>
<sequence length="760" mass="88296">MKVLNLSDKWLFTKENNEFNIEKEIDKAEHVTLPHCFNVIDGQSGEGMFKGECCYQRKLNISNEDINKFIFLEIGAASIICKVYINGQLAGGSECGFSMFRLFINPFLKAGENLISIMVDNRSHDNIYPLMADFSFYGGLYRGVNLIISEELHFDLMDNGRNGMYLTQKNIDKNIFELKINGKLINELSEPKEGKMQFKLIDKEEKIIFSKSLDVKVLNETNFALVEEIVNPNLWEGVENPYLYKLEVELYCENKIYDKKTIEVGFRTVEITPDKGVFLNGKAIKLNGVSRHQDFAGVGNALTKEHMDLDMSIIKEIGANSIRLSHYQHNDYFYTLCDRVGILVWAEIPFISVPTTSDKENKNAKDQLERLIKQAYNHSSIYCWGVQNEITIAIENETIYEMVKELSDMARKLDPSRFIAQANIHSVANESSLNGLTDIVGYNLYYGWYYKEMQDLEKRLDEFHKTRSDIPVMVTEYGVDTNPKLHSYNPSVKDYTEEYQLLFHNNALKTFNERSFVLGGYVWAMFDFGSEIRNEGGEKGKNQKGLVTIDRKIRKDAFYLYKAYWSKKFFVKLAGSRFINRHKELNDIVVLSNLKNIKIYLNNQFISEINTNEPMKTFKDVKLTLGKNIIKVEAFDDDGNIYRDEMILNRVKEIDKSYILLKHEDEKHVINWFEKFDLSNVQEVAIKECYYSTFDTIEKLYENEHAKDVFRKYFGELAETPQFHVMKGLMTIDSMSKRSRFNIPKELLSAINKELNVIPK</sequence>
<dbReference type="InterPro" id="IPR006104">
    <property type="entry name" value="Glyco_hydro_2_N"/>
</dbReference>
<dbReference type="InterPro" id="IPR036156">
    <property type="entry name" value="Beta-gal/glucu_dom_sf"/>
</dbReference>
<gene>
    <name evidence="7" type="ORF">E4V82_03395</name>
</gene>
<evidence type="ECO:0000256" key="1">
    <source>
        <dbReference type="ARBA" id="ARBA00007401"/>
    </source>
</evidence>
<feature type="domain" description="Glycoside hydrolase family 2 immunoglobulin-like beta-sandwich" evidence="4">
    <location>
        <begin position="176"/>
        <end position="267"/>
    </location>
</feature>
<dbReference type="SUPFAM" id="SSF51445">
    <property type="entry name" value="(Trans)glycosidases"/>
    <property type="match status" value="1"/>
</dbReference>
<dbReference type="Gene3D" id="3.20.20.80">
    <property type="entry name" value="Glycosidases"/>
    <property type="match status" value="1"/>
</dbReference>
<keyword evidence="2" id="KW-0378">Hydrolase</keyword>
<dbReference type="GO" id="GO:0004553">
    <property type="term" value="F:hydrolase activity, hydrolyzing O-glycosyl compounds"/>
    <property type="evidence" value="ECO:0007669"/>
    <property type="project" value="InterPro"/>
</dbReference>
<keyword evidence="3" id="KW-0326">Glycosidase</keyword>
<dbReference type="AlphaFoldDB" id="A0A5N7IJL7"/>
<comment type="similarity">
    <text evidence="1">Belongs to the glycosyl hydrolase 2 family.</text>
</comment>
<dbReference type="Gene3D" id="2.60.40.10">
    <property type="entry name" value="Immunoglobulins"/>
    <property type="match status" value="2"/>
</dbReference>
<dbReference type="Pfam" id="PF00703">
    <property type="entry name" value="Glyco_hydro_2"/>
    <property type="match status" value="1"/>
</dbReference>
<dbReference type="InterPro" id="IPR013783">
    <property type="entry name" value="Ig-like_fold"/>
</dbReference>
<dbReference type="Proteomes" id="UP000342249">
    <property type="component" value="Unassembled WGS sequence"/>
</dbReference>
<accession>A0A5N7IJL7</accession>
<evidence type="ECO:0000313" key="7">
    <source>
        <dbReference type="EMBL" id="MPQ61162.1"/>
    </source>
</evidence>
<dbReference type="Pfam" id="PF02837">
    <property type="entry name" value="Glyco_hydro_2_N"/>
    <property type="match status" value="1"/>
</dbReference>
<organism evidence="7 8">
    <name type="scientific">Clostridium estertheticum</name>
    <dbReference type="NCBI Taxonomy" id="238834"/>
    <lineage>
        <taxon>Bacteria</taxon>
        <taxon>Bacillati</taxon>
        <taxon>Bacillota</taxon>
        <taxon>Clostridia</taxon>
        <taxon>Eubacteriales</taxon>
        <taxon>Clostridiaceae</taxon>
        <taxon>Clostridium</taxon>
    </lineage>
</organism>
<name>A0A5N7IJL7_9CLOT</name>
<evidence type="ECO:0000313" key="8">
    <source>
        <dbReference type="Proteomes" id="UP000342249"/>
    </source>
</evidence>
<dbReference type="InterPro" id="IPR008979">
    <property type="entry name" value="Galactose-bd-like_sf"/>
</dbReference>
<feature type="domain" description="Glycosyl hydrolases family 2 sugar binding" evidence="6">
    <location>
        <begin position="50"/>
        <end position="147"/>
    </location>
</feature>
<dbReference type="InterPro" id="IPR006101">
    <property type="entry name" value="Glyco_hydro_2"/>
</dbReference>
<dbReference type="GO" id="GO:0005975">
    <property type="term" value="P:carbohydrate metabolic process"/>
    <property type="evidence" value="ECO:0007669"/>
    <property type="project" value="InterPro"/>
</dbReference>
<dbReference type="PANTHER" id="PTHR42732:SF1">
    <property type="entry name" value="BETA-MANNOSIDASE"/>
    <property type="match status" value="1"/>
</dbReference>
<evidence type="ECO:0000259" key="5">
    <source>
        <dbReference type="Pfam" id="PF02836"/>
    </source>
</evidence>
<feature type="domain" description="Glycoside hydrolase family 2 catalytic" evidence="5">
    <location>
        <begin position="274"/>
        <end position="566"/>
    </location>
</feature>
<evidence type="ECO:0000256" key="3">
    <source>
        <dbReference type="ARBA" id="ARBA00023295"/>
    </source>
</evidence>
<evidence type="ECO:0000259" key="4">
    <source>
        <dbReference type="Pfam" id="PF00703"/>
    </source>
</evidence>
<protein>
    <submittedName>
        <fullName evidence="7">Beta-galactosidase</fullName>
    </submittedName>
</protein>
<evidence type="ECO:0000256" key="2">
    <source>
        <dbReference type="ARBA" id="ARBA00022801"/>
    </source>
</evidence>
<dbReference type="SUPFAM" id="SSF49303">
    <property type="entry name" value="beta-Galactosidase/glucuronidase domain"/>
    <property type="match status" value="1"/>
</dbReference>
<comment type="caution">
    <text evidence="7">The sequence shown here is derived from an EMBL/GenBank/DDBJ whole genome shotgun (WGS) entry which is preliminary data.</text>
</comment>